<feature type="chain" id="PRO_5037687172" evidence="1">
    <location>
        <begin position="20"/>
        <end position="117"/>
    </location>
</feature>
<feature type="signal peptide" evidence="1">
    <location>
        <begin position="1"/>
        <end position="19"/>
    </location>
</feature>
<keyword evidence="1" id="KW-0732">Signal</keyword>
<proteinExistence type="predicted"/>
<accession>A0A914Z4C3</accession>
<dbReference type="AlphaFoldDB" id="A0A914Z4C3"/>
<organism evidence="2 3">
    <name type="scientific">Panagrolaimus superbus</name>
    <dbReference type="NCBI Taxonomy" id="310955"/>
    <lineage>
        <taxon>Eukaryota</taxon>
        <taxon>Metazoa</taxon>
        <taxon>Ecdysozoa</taxon>
        <taxon>Nematoda</taxon>
        <taxon>Chromadorea</taxon>
        <taxon>Rhabditida</taxon>
        <taxon>Tylenchina</taxon>
        <taxon>Panagrolaimomorpha</taxon>
        <taxon>Panagrolaimoidea</taxon>
        <taxon>Panagrolaimidae</taxon>
        <taxon>Panagrolaimus</taxon>
    </lineage>
</organism>
<protein>
    <submittedName>
        <fullName evidence="3">Secreted protein</fullName>
    </submittedName>
</protein>
<keyword evidence="2" id="KW-1185">Reference proteome</keyword>
<evidence type="ECO:0000313" key="2">
    <source>
        <dbReference type="Proteomes" id="UP000887577"/>
    </source>
</evidence>
<sequence length="117" mass="13108">MVFFNFIIIYLNLLLFCNACFPTPTVEPGPTIMCDPTTCPAMMPPVMNGPIMQDSSTCEITRMAKCMGSMRIEYNMNPSETYGPGAVEWTCDQTTMKYTYQDMSSVTQQINTVNCVP</sequence>
<evidence type="ECO:0000256" key="1">
    <source>
        <dbReference type="SAM" id="SignalP"/>
    </source>
</evidence>
<reference evidence="3" key="1">
    <citation type="submission" date="2022-11" db="UniProtKB">
        <authorList>
            <consortium name="WormBaseParasite"/>
        </authorList>
    </citation>
    <scope>IDENTIFICATION</scope>
</reference>
<dbReference type="Proteomes" id="UP000887577">
    <property type="component" value="Unplaced"/>
</dbReference>
<name>A0A914Z4C3_9BILA</name>
<evidence type="ECO:0000313" key="3">
    <source>
        <dbReference type="WBParaSite" id="PSU_v2.g6848.t1"/>
    </source>
</evidence>
<dbReference type="WBParaSite" id="PSU_v2.g6848.t1">
    <property type="protein sequence ID" value="PSU_v2.g6848.t1"/>
    <property type="gene ID" value="PSU_v2.g6848"/>
</dbReference>